<dbReference type="InterPro" id="IPR004911">
    <property type="entry name" value="Interferon-induced_GILT"/>
</dbReference>
<feature type="signal peptide" evidence="6">
    <location>
        <begin position="1"/>
        <end position="23"/>
    </location>
</feature>
<evidence type="ECO:0000256" key="1">
    <source>
        <dbReference type="ARBA" id="ARBA00004613"/>
    </source>
</evidence>
<keyword evidence="8" id="KW-1185">Reference proteome</keyword>
<evidence type="ECO:0000313" key="8">
    <source>
        <dbReference type="Proteomes" id="UP000095751"/>
    </source>
</evidence>
<keyword evidence="3" id="KW-0964">Secreted</keyword>
<evidence type="ECO:0000256" key="4">
    <source>
        <dbReference type="ARBA" id="ARBA00022729"/>
    </source>
</evidence>
<dbReference type="GO" id="GO:0005576">
    <property type="term" value="C:extracellular region"/>
    <property type="evidence" value="ECO:0007669"/>
    <property type="project" value="UniProtKB-SubCell"/>
</dbReference>
<dbReference type="EMBL" id="KV784357">
    <property type="protein sequence ID" value="OEU17387.1"/>
    <property type="molecule type" value="Genomic_DNA"/>
</dbReference>
<proteinExistence type="inferred from homology"/>
<dbReference type="InParanoid" id="A0A1E7FGW4"/>
<reference evidence="7 8" key="1">
    <citation type="submission" date="2016-09" db="EMBL/GenBank/DDBJ databases">
        <title>Extensive genetic diversity and differential bi-allelic expression allows diatom success in the polar Southern Ocean.</title>
        <authorList>
            <consortium name="DOE Joint Genome Institute"/>
            <person name="Mock T."/>
            <person name="Otillar R.P."/>
            <person name="Strauss J."/>
            <person name="Dupont C."/>
            <person name="Frickenhaus S."/>
            <person name="Maumus F."/>
            <person name="Mcmullan M."/>
            <person name="Sanges R."/>
            <person name="Schmutz J."/>
            <person name="Toseland A."/>
            <person name="Valas R."/>
            <person name="Veluchamy A."/>
            <person name="Ward B.J."/>
            <person name="Allen A."/>
            <person name="Barry K."/>
            <person name="Falciatore A."/>
            <person name="Ferrante M."/>
            <person name="Fortunato A.E."/>
            <person name="Gloeckner G."/>
            <person name="Gruber A."/>
            <person name="Hipkin R."/>
            <person name="Janech M."/>
            <person name="Kroth P."/>
            <person name="Leese F."/>
            <person name="Lindquist E."/>
            <person name="Lyon B.R."/>
            <person name="Martin J."/>
            <person name="Mayer C."/>
            <person name="Parker M."/>
            <person name="Quesneville H."/>
            <person name="Raymond J."/>
            <person name="Uhlig C."/>
            <person name="Valentin K.U."/>
            <person name="Worden A.Z."/>
            <person name="Armbrust E.V."/>
            <person name="Bowler C."/>
            <person name="Green B."/>
            <person name="Moulton V."/>
            <person name="Van Oosterhout C."/>
            <person name="Grigoriev I."/>
        </authorList>
    </citation>
    <scope>NUCLEOTIDE SEQUENCE [LARGE SCALE GENOMIC DNA]</scope>
    <source>
        <strain evidence="7 8">CCMP1102</strain>
    </source>
</reference>
<keyword evidence="4 6" id="KW-0732">Signal</keyword>
<comment type="similarity">
    <text evidence="2">Belongs to the GILT family.</text>
</comment>
<dbReference type="AlphaFoldDB" id="A0A1E7FGW4"/>
<dbReference type="OrthoDB" id="958254at2759"/>
<accession>A0A1E7FGW4</accession>
<dbReference type="Proteomes" id="UP000095751">
    <property type="component" value="Unassembled WGS sequence"/>
</dbReference>
<dbReference type="GO" id="GO:0016671">
    <property type="term" value="F:oxidoreductase activity, acting on a sulfur group of donors, disulfide as acceptor"/>
    <property type="evidence" value="ECO:0007669"/>
    <property type="project" value="InterPro"/>
</dbReference>
<dbReference type="KEGG" id="fcy:FRACYDRAFT_268680"/>
<evidence type="ECO:0000256" key="5">
    <source>
        <dbReference type="ARBA" id="ARBA00023180"/>
    </source>
</evidence>
<feature type="chain" id="PRO_5009193072" description="GILT-domain-containing protein" evidence="6">
    <location>
        <begin position="24"/>
        <end position="231"/>
    </location>
</feature>
<keyword evidence="5" id="KW-0325">Glycoprotein</keyword>
<protein>
    <recommendedName>
        <fullName evidence="9">GILT-domain-containing protein</fullName>
    </recommendedName>
</protein>
<dbReference type="Pfam" id="PF03227">
    <property type="entry name" value="GILT"/>
    <property type="match status" value="1"/>
</dbReference>
<organism evidence="7 8">
    <name type="scientific">Fragilariopsis cylindrus CCMP1102</name>
    <dbReference type="NCBI Taxonomy" id="635003"/>
    <lineage>
        <taxon>Eukaryota</taxon>
        <taxon>Sar</taxon>
        <taxon>Stramenopiles</taxon>
        <taxon>Ochrophyta</taxon>
        <taxon>Bacillariophyta</taxon>
        <taxon>Bacillariophyceae</taxon>
        <taxon>Bacillariophycidae</taxon>
        <taxon>Bacillariales</taxon>
        <taxon>Bacillariaceae</taxon>
        <taxon>Fragilariopsis</taxon>
    </lineage>
</organism>
<dbReference type="PANTHER" id="PTHR13234:SF8">
    <property type="entry name" value="GAMMA-INTERFERON-INDUCIBLE LYSOSOMAL THIOL REDUCTASE"/>
    <property type="match status" value="1"/>
</dbReference>
<sequence length="231" mass="25630">MLTKISTSIVALVGFAIVTATTATTEINNNSLRGEDLNLNSKVQLELFYMPQCPGCRQLITTSFNEAFNTPGFSDMVDVTFVSYGNVRATKGSLRIFDNVIESCALDKIDSQDVQFQFIDCIDHSYSTKDASKVDMECAHIIGLFQDTIREIEICAATAEGHLLAHNMVLRSDVVRPQYYPWIQVNGIHVGAAENEVWDSLFKYACKVYTGQNKSPHCPGEGEDDLLAEQL</sequence>
<name>A0A1E7FGW4_9STRA</name>
<gene>
    <name evidence="7" type="ORF">FRACYDRAFT_268680</name>
</gene>
<evidence type="ECO:0000256" key="6">
    <source>
        <dbReference type="SAM" id="SignalP"/>
    </source>
</evidence>
<evidence type="ECO:0008006" key="9">
    <source>
        <dbReference type="Google" id="ProtNLM"/>
    </source>
</evidence>
<dbReference type="PANTHER" id="PTHR13234">
    <property type="entry name" value="GAMMA-INTERFERON INDUCIBLE LYSOSOMAL THIOL REDUCTASE GILT"/>
    <property type="match status" value="1"/>
</dbReference>
<evidence type="ECO:0000256" key="3">
    <source>
        <dbReference type="ARBA" id="ARBA00022525"/>
    </source>
</evidence>
<evidence type="ECO:0000313" key="7">
    <source>
        <dbReference type="EMBL" id="OEU17387.1"/>
    </source>
</evidence>
<evidence type="ECO:0000256" key="2">
    <source>
        <dbReference type="ARBA" id="ARBA00005679"/>
    </source>
</evidence>
<comment type="subcellular location">
    <subcellularLocation>
        <location evidence="1">Secreted</location>
    </subcellularLocation>
</comment>